<feature type="transmembrane region" description="Helical" evidence="1">
    <location>
        <begin position="47"/>
        <end position="65"/>
    </location>
</feature>
<sequence length="209" mass="23425">MKRAKDFFSDDERQRIEAAVRAAEERTSGEIVPMVVDESYTYPRAEIVGAGFLALATGVSLSWGFGHSSVWIFLPIFLLTYLPFRWLIRALPGLKRRLIHPLEITEEVEEKALVSFIEQGLHHTRDETGILILISLFEHRVHVLADRGINNVVGKETWDEIVTTVTAGIREGRTCEALCAAIGRCGDLLEANFPAKHDDTNELSNLITP</sequence>
<name>A0A0M4D226_9BACT</name>
<dbReference type="PANTHER" id="PTHR30373:SF8">
    <property type="entry name" value="BLL7265 PROTEIN"/>
    <property type="match status" value="1"/>
</dbReference>
<dbReference type="STRING" id="1603606.DSOUD_2487"/>
<organism evidence="3 4">
    <name type="scientific">Desulfuromonas soudanensis</name>
    <dbReference type="NCBI Taxonomy" id="1603606"/>
    <lineage>
        <taxon>Bacteria</taxon>
        <taxon>Pseudomonadati</taxon>
        <taxon>Thermodesulfobacteriota</taxon>
        <taxon>Desulfuromonadia</taxon>
        <taxon>Desulfuromonadales</taxon>
        <taxon>Desulfuromonadaceae</taxon>
        <taxon>Desulfuromonas</taxon>
    </lineage>
</organism>
<gene>
    <name evidence="3" type="ORF">DSOUD_2487</name>
</gene>
<accession>A0A0M4D226</accession>
<evidence type="ECO:0000313" key="4">
    <source>
        <dbReference type="Proteomes" id="UP000057158"/>
    </source>
</evidence>
<evidence type="ECO:0000313" key="3">
    <source>
        <dbReference type="EMBL" id="ALC17240.1"/>
    </source>
</evidence>
<keyword evidence="4" id="KW-1185">Reference proteome</keyword>
<reference evidence="3 4" key="1">
    <citation type="submission" date="2015-07" db="EMBL/GenBank/DDBJ databases">
        <title>Isolation and Genomic Characterization of a Novel Halophilic Metal-Reducing Deltaproteobacterium from the Deep Subsurface.</title>
        <authorList>
            <person name="Badalamenti J.P."/>
            <person name="Summers Z.M."/>
            <person name="Gralnick J.A."/>
            <person name="Bond D.R."/>
        </authorList>
    </citation>
    <scope>NUCLEOTIDE SEQUENCE [LARGE SCALE GENOMIC DNA]</scope>
    <source>
        <strain evidence="3 4">WTL</strain>
    </source>
</reference>
<dbReference type="PANTHER" id="PTHR30373">
    <property type="entry name" value="UPF0603 PROTEIN YGCG"/>
    <property type="match status" value="1"/>
</dbReference>
<dbReference type="RefSeq" id="WP_053551266.1">
    <property type="nucleotide sequence ID" value="NZ_CP010802.1"/>
</dbReference>
<dbReference type="Gene3D" id="3.10.310.50">
    <property type="match status" value="1"/>
</dbReference>
<dbReference type="OrthoDB" id="5825388at2"/>
<keyword evidence="1" id="KW-0472">Membrane</keyword>
<dbReference type="EMBL" id="CP010802">
    <property type="protein sequence ID" value="ALC17240.1"/>
    <property type="molecule type" value="Genomic_DNA"/>
</dbReference>
<evidence type="ECO:0000256" key="1">
    <source>
        <dbReference type="SAM" id="Phobius"/>
    </source>
</evidence>
<evidence type="ECO:0000259" key="2">
    <source>
        <dbReference type="Pfam" id="PF04536"/>
    </source>
</evidence>
<keyword evidence="1" id="KW-0812">Transmembrane</keyword>
<proteinExistence type="predicted"/>
<feature type="transmembrane region" description="Helical" evidence="1">
    <location>
        <begin position="71"/>
        <end position="88"/>
    </location>
</feature>
<dbReference type="Pfam" id="PF04536">
    <property type="entry name" value="TPM_phosphatase"/>
    <property type="match status" value="1"/>
</dbReference>
<dbReference type="PATRIC" id="fig|1603606.3.peg.2688"/>
<dbReference type="InterPro" id="IPR007621">
    <property type="entry name" value="TPM_dom"/>
</dbReference>
<feature type="domain" description="TPM" evidence="2">
    <location>
        <begin position="109"/>
        <end position="186"/>
    </location>
</feature>
<dbReference type="KEGG" id="des:DSOUD_2487"/>
<keyword evidence="1" id="KW-1133">Transmembrane helix</keyword>
<dbReference type="AlphaFoldDB" id="A0A0M4D226"/>
<dbReference type="Proteomes" id="UP000057158">
    <property type="component" value="Chromosome"/>
</dbReference>
<protein>
    <submittedName>
        <fullName evidence="3">Putative membrane protein</fullName>
    </submittedName>
</protein>